<dbReference type="InterPro" id="IPR036890">
    <property type="entry name" value="HATPase_C_sf"/>
</dbReference>
<dbReference type="EC" id="2.7.13.3" evidence="2"/>
<dbReference type="SUPFAM" id="SSF55874">
    <property type="entry name" value="ATPase domain of HSP90 chaperone/DNA topoisomerase II/histidine kinase"/>
    <property type="match status" value="1"/>
</dbReference>
<sequence>MLKFKHFVLLRRIMLWLNFFAVLFNATLFLYTTNYIIRMQQDYRLLAKLQHIPDSPQSIFWESSISFLILAVVMTLRHHINVKNPNLILLLEFILAIIVFISLRMTYNGVFLLVFVDFFISNRNQYNFHDYPIWLLIGLLLLLLFLMTDYSVLSHLIALPNLATYLSFLPAKVGSRLIFYKNFISALNLVLFILILVYFALSQLAREYKIQNKLALAAKTNTELKNYAALSGHIAQNRERKRIARDIHDTVGHALTGIAAGIDAALVLIDIDPKATKKQLKQIQVAVKQGLKDVRKALNQIRPGALDNYTLEASLKKMLKEYSDISHIKIDFNYHWGKVDFEKTTEDVIFRIIEESVTNSLRHGHATEVKISCTKSDKNYILLIQDNGMGTTHIKAGYGIIQMKERVAIIDGKISFNGNNGFSTKVAIPKEGSTND</sequence>
<evidence type="ECO:0000259" key="10">
    <source>
        <dbReference type="Pfam" id="PF07730"/>
    </source>
</evidence>
<dbReference type="Gene3D" id="1.20.5.1930">
    <property type="match status" value="1"/>
</dbReference>
<keyword evidence="4" id="KW-0808">Transferase</keyword>
<dbReference type="RefSeq" id="WP_056970089.1">
    <property type="nucleotide sequence ID" value="NZ_CP044496.1"/>
</dbReference>
<evidence type="ECO:0000256" key="5">
    <source>
        <dbReference type="ARBA" id="ARBA00022741"/>
    </source>
</evidence>
<keyword evidence="6 11" id="KW-0418">Kinase</keyword>
<dbReference type="AlphaFoldDB" id="A0A5P5ZJL2"/>
<keyword evidence="5" id="KW-0547">Nucleotide-binding</keyword>
<organism evidence="11 12">
    <name type="scientific">Lactobacillus acetotolerans</name>
    <dbReference type="NCBI Taxonomy" id="1600"/>
    <lineage>
        <taxon>Bacteria</taxon>
        <taxon>Bacillati</taxon>
        <taxon>Bacillota</taxon>
        <taxon>Bacilli</taxon>
        <taxon>Lactobacillales</taxon>
        <taxon>Lactobacillaceae</taxon>
        <taxon>Lactobacillus</taxon>
    </lineage>
</organism>
<evidence type="ECO:0000256" key="1">
    <source>
        <dbReference type="ARBA" id="ARBA00000085"/>
    </source>
</evidence>
<evidence type="ECO:0000256" key="8">
    <source>
        <dbReference type="ARBA" id="ARBA00023012"/>
    </source>
</evidence>
<evidence type="ECO:0000256" key="9">
    <source>
        <dbReference type="SAM" id="Phobius"/>
    </source>
</evidence>
<proteinExistence type="predicted"/>
<dbReference type="InterPro" id="IPR050482">
    <property type="entry name" value="Sensor_HK_TwoCompSys"/>
</dbReference>
<dbReference type="GO" id="GO:0016020">
    <property type="term" value="C:membrane"/>
    <property type="evidence" value="ECO:0007669"/>
    <property type="project" value="InterPro"/>
</dbReference>
<dbReference type="EMBL" id="CP044496">
    <property type="protein sequence ID" value="QFG51847.1"/>
    <property type="molecule type" value="Genomic_DNA"/>
</dbReference>
<dbReference type="GO" id="GO:0000155">
    <property type="term" value="F:phosphorelay sensor kinase activity"/>
    <property type="evidence" value="ECO:0007669"/>
    <property type="project" value="InterPro"/>
</dbReference>
<evidence type="ECO:0000256" key="3">
    <source>
        <dbReference type="ARBA" id="ARBA00022553"/>
    </source>
</evidence>
<keyword evidence="9" id="KW-0812">Transmembrane</keyword>
<evidence type="ECO:0000256" key="7">
    <source>
        <dbReference type="ARBA" id="ARBA00022840"/>
    </source>
</evidence>
<evidence type="ECO:0000313" key="11">
    <source>
        <dbReference type="EMBL" id="QFG51847.1"/>
    </source>
</evidence>
<accession>A0A5P5ZJL2</accession>
<keyword evidence="3" id="KW-0597">Phosphoprotein</keyword>
<dbReference type="GO" id="GO:0046983">
    <property type="term" value="F:protein dimerization activity"/>
    <property type="evidence" value="ECO:0007669"/>
    <property type="project" value="InterPro"/>
</dbReference>
<evidence type="ECO:0000313" key="12">
    <source>
        <dbReference type="Proteomes" id="UP000325393"/>
    </source>
</evidence>
<feature type="transmembrane region" description="Helical" evidence="9">
    <location>
        <begin position="58"/>
        <end position="76"/>
    </location>
</feature>
<keyword evidence="8" id="KW-0902">Two-component regulatory system</keyword>
<name>A0A5P5ZJL2_9LACO</name>
<dbReference type="PANTHER" id="PTHR24421">
    <property type="entry name" value="NITRATE/NITRITE SENSOR PROTEIN NARX-RELATED"/>
    <property type="match status" value="1"/>
</dbReference>
<dbReference type="CDD" id="cd16917">
    <property type="entry name" value="HATPase_UhpB-NarQ-NarX-like"/>
    <property type="match status" value="1"/>
</dbReference>
<keyword evidence="9" id="KW-0472">Membrane</keyword>
<feature type="transmembrane region" description="Helical" evidence="9">
    <location>
        <begin position="133"/>
        <end position="158"/>
    </location>
</feature>
<dbReference type="GO" id="GO:0005524">
    <property type="term" value="F:ATP binding"/>
    <property type="evidence" value="ECO:0007669"/>
    <property type="project" value="UniProtKB-KW"/>
</dbReference>
<gene>
    <name evidence="11" type="ORF">LA749_07590</name>
</gene>
<dbReference type="InterPro" id="IPR011712">
    <property type="entry name" value="Sig_transdc_His_kin_sub3_dim/P"/>
</dbReference>
<dbReference type="Pfam" id="PF07730">
    <property type="entry name" value="HisKA_3"/>
    <property type="match status" value="1"/>
</dbReference>
<dbReference type="Proteomes" id="UP000325393">
    <property type="component" value="Chromosome"/>
</dbReference>
<feature type="transmembrane region" description="Helical" evidence="9">
    <location>
        <begin position="13"/>
        <end position="37"/>
    </location>
</feature>
<comment type="catalytic activity">
    <reaction evidence="1">
        <text>ATP + protein L-histidine = ADP + protein N-phospho-L-histidine.</text>
        <dbReference type="EC" id="2.7.13.3"/>
    </reaction>
</comment>
<evidence type="ECO:0000256" key="2">
    <source>
        <dbReference type="ARBA" id="ARBA00012438"/>
    </source>
</evidence>
<dbReference type="Gene3D" id="3.30.565.10">
    <property type="entry name" value="Histidine kinase-like ATPase, C-terminal domain"/>
    <property type="match status" value="1"/>
</dbReference>
<feature type="domain" description="Signal transduction histidine kinase subgroup 3 dimerisation and phosphoacceptor" evidence="10">
    <location>
        <begin position="239"/>
        <end position="306"/>
    </location>
</feature>
<reference evidence="11 12" key="1">
    <citation type="submission" date="2019-09" db="EMBL/GenBank/DDBJ databases">
        <title>Genome sequencing of Lactobacillus acetotolerans.</title>
        <authorList>
            <person name="Kim K."/>
        </authorList>
    </citation>
    <scope>NUCLEOTIDE SEQUENCE [LARGE SCALE GENOMIC DNA]</scope>
    <source>
        <strain evidence="11 12">LA749</strain>
    </source>
</reference>
<protein>
    <recommendedName>
        <fullName evidence="2">histidine kinase</fullName>
        <ecNumber evidence="2">2.7.13.3</ecNumber>
    </recommendedName>
</protein>
<dbReference type="GeneID" id="78212847"/>
<evidence type="ECO:0000256" key="4">
    <source>
        <dbReference type="ARBA" id="ARBA00022679"/>
    </source>
</evidence>
<dbReference type="PANTHER" id="PTHR24421:SF10">
    <property type="entry name" value="NITRATE_NITRITE SENSOR PROTEIN NARQ"/>
    <property type="match status" value="1"/>
</dbReference>
<feature type="transmembrane region" description="Helical" evidence="9">
    <location>
        <begin position="178"/>
        <end position="201"/>
    </location>
</feature>
<evidence type="ECO:0000256" key="6">
    <source>
        <dbReference type="ARBA" id="ARBA00022777"/>
    </source>
</evidence>
<feature type="transmembrane region" description="Helical" evidence="9">
    <location>
        <begin position="88"/>
        <end position="121"/>
    </location>
</feature>
<keyword evidence="7" id="KW-0067">ATP-binding</keyword>
<keyword evidence="9" id="KW-1133">Transmembrane helix</keyword>